<feature type="domain" description="Peptidase S49" evidence="2">
    <location>
        <begin position="2"/>
        <end position="76"/>
    </location>
</feature>
<accession>A0A645H615</accession>
<dbReference type="Pfam" id="PF01343">
    <property type="entry name" value="Peptidase_S49"/>
    <property type="match status" value="1"/>
</dbReference>
<reference evidence="3" key="1">
    <citation type="submission" date="2019-08" db="EMBL/GenBank/DDBJ databases">
        <authorList>
            <person name="Kucharzyk K."/>
            <person name="Murdoch R.W."/>
            <person name="Higgins S."/>
            <person name="Loffler F."/>
        </authorList>
    </citation>
    <scope>NUCLEOTIDE SEQUENCE</scope>
</reference>
<dbReference type="GO" id="GO:0008233">
    <property type="term" value="F:peptidase activity"/>
    <property type="evidence" value="ECO:0007669"/>
    <property type="project" value="InterPro"/>
</dbReference>
<dbReference type="Gene3D" id="3.90.226.10">
    <property type="entry name" value="2-enoyl-CoA Hydratase, Chain A, domain 1"/>
    <property type="match status" value="1"/>
</dbReference>
<comment type="caution">
    <text evidence="3">The sequence shown here is derived from an EMBL/GenBank/DDBJ whole genome shotgun (WGS) entry which is preliminary data.</text>
</comment>
<comment type="similarity">
    <text evidence="1">Belongs to the peptidase S49 family.</text>
</comment>
<evidence type="ECO:0000259" key="2">
    <source>
        <dbReference type="Pfam" id="PF01343"/>
    </source>
</evidence>
<dbReference type="PANTHER" id="PTHR42987:SF4">
    <property type="entry name" value="PROTEASE SOHB-RELATED"/>
    <property type="match status" value="1"/>
</dbReference>
<dbReference type="PANTHER" id="PTHR42987">
    <property type="entry name" value="PEPTIDASE S49"/>
    <property type="match status" value="1"/>
</dbReference>
<dbReference type="AlphaFoldDB" id="A0A645H615"/>
<evidence type="ECO:0000256" key="1">
    <source>
        <dbReference type="ARBA" id="ARBA00008683"/>
    </source>
</evidence>
<sequence length="126" mass="13935">MRPLTEEEAAIAQGVVNESYGFFVDAVAQGRNMNRDQVLQLADGRIYTATQAKNLGLVDEVGSLEQAIDGAAQLAQTSDPQVLLYSNLRSDWLNWITSMRSSTLDLLGLQQQADRVRSPQLMYMAN</sequence>
<dbReference type="SUPFAM" id="SSF52096">
    <property type="entry name" value="ClpP/crotonase"/>
    <property type="match status" value="1"/>
</dbReference>
<dbReference type="EC" id="3.4.21.-" evidence="3"/>
<protein>
    <submittedName>
        <fullName evidence="3">Putative signal peptide peptidase SppA</fullName>
        <ecNumber evidence="3">3.4.21.-</ecNumber>
    </submittedName>
</protein>
<dbReference type="InterPro" id="IPR029045">
    <property type="entry name" value="ClpP/crotonase-like_dom_sf"/>
</dbReference>
<dbReference type="InterPro" id="IPR002142">
    <property type="entry name" value="Peptidase_S49"/>
</dbReference>
<dbReference type="EMBL" id="VSSQ01082761">
    <property type="protein sequence ID" value="MPN31283.1"/>
    <property type="molecule type" value="Genomic_DNA"/>
</dbReference>
<keyword evidence="3" id="KW-0378">Hydrolase</keyword>
<organism evidence="3">
    <name type="scientific">bioreactor metagenome</name>
    <dbReference type="NCBI Taxonomy" id="1076179"/>
    <lineage>
        <taxon>unclassified sequences</taxon>
        <taxon>metagenomes</taxon>
        <taxon>ecological metagenomes</taxon>
    </lineage>
</organism>
<gene>
    <name evidence="3" type="primary">sppA_14</name>
    <name evidence="3" type="ORF">SDC9_178757</name>
</gene>
<evidence type="ECO:0000313" key="3">
    <source>
        <dbReference type="EMBL" id="MPN31283.1"/>
    </source>
</evidence>
<proteinExistence type="inferred from homology"/>
<name>A0A645H615_9ZZZZ</name>
<dbReference type="GO" id="GO:0006508">
    <property type="term" value="P:proteolysis"/>
    <property type="evidence" value="ECO:0007669"/>
    <property type="project" value="InterPro"/>
</dbReference>